<dbReference type="FunFam" id="3.40.50.720:FF:000635">
    <property type="entry name" value="NADP-dependent malic enzyme"/>
    <property type="match status" value="1"/>
</dbReference>
<dbReference type="Gene3D" id="3.40.50.720">
    <property type="entry name" value="NAD(P)-binding Rossmann-like Domain"/>
    <property type="match status" value="1"/>
</dbReference>
<evidence type="ECO:0000259" key="8">
    <source>
        <dbReference type="SMART" id="SM00919"/>
    </source>
</evidence>
<comment type="similarity">
    <text evidence="2 7">Belongs to the malic enzymes family.</text>
</comment>
<feature type="binding site" evidence="5">
    <location>
        <position position="452"/>
    </location>
    <ligand>
        <name>(S)-malate</name>
        <dbReference type="ChEBI" id="CHEBI:15589"/>
    </ligand>
</feature>
<feature type="binding site" evidence="5">
    <location>
        <position position="153"/>
    </location>
    <ligand>
        <name>(S)-malate</name>
        <dbReference type="ChEBI" id="CHEBI:15589"/>
    </ligand>
</feature>
<dbReference type="GO" id="GO:0006108">
    <property type="term" value="P:malate metabolic process"/>
    <property type="evidence" value="ECO:0007669"/>
    <property type="project" value="TreeGrafter"/>
</dbReference>
<dbReference type="Gene3D" id="3.40.50.10380">
    <property type="entry name" value="Malic enzyme, N-terminal domain"/>
    <property type="match status" value="1"/>
</dbReference>
<gene>
    <name evidence="10" type="ORF">JKP88DRAFT_200246</name>
</gene>
<dbReference type="SMART" id="SM00919">
    <property type="entry name" value="Malic_M"/>
    <property type="match status" value="1"/>
</dbReference>
<dbReference type="PIRSF" id="PIRSF000106">
    <property type="entry name" value="ME"/>
    <property type="match status" value="1"/>
</dbReference>
<protein>
    <recommendedName>
        <fullName evidence="7">Malic enzyme</fullName>
    </recommendedName>
</protein>
<organism evidence="10 11">
    <name type="scientific">Tribonema minus</name>
    <dbReference type="NCBI Taxonomy" id="303371"/>
    <lineage>
        <taxon>Eukaryota</taxon>
        <taxon>Sar</taxon>
        <taxon>Stramenopiles</taxon>
        <taxon>Ochrophyta</taxon>
        <taxon>PX clade</taxon>
        <taxon>Xanthophyceae</taxon>
        <taxon>Tribonematales</taxon>
        <taxon>Tribonemataceae</taxon>
        <taxon>Tribonema</taxon>
    </lineage>
</organism>
<dbReference type="PRINTS" id="PR00072">
    <property type="entry name" value="MALOXRDTASE"/>
</dbReference>
<dbReference type="Pfam" id="PF03949">
    <property type="entry name" value="Malic_M"/>
    <property type="match status" value="1"/>
</dbReference>
<dbReference type="NCBIfam" id="NF010052">
    <property type="entry name" value="PRK13529.1"/>
    <property type="match status" value="1"/>
</dbReference>
<reference evidence="10" key="1">
    <citation type="submission" date="2021-02" db="EMBL/GenBank/DDBJ databases">
        <title>First Annotated Genome of the Yellow-green Alga Tribonema minus.</title>
        <authorList>
            <person name="Mahan K.M."/>
        </authorList>
    </citation>
    <scope>NUCLEOTIDE SEQUENCE</scope>
    <source>
        <strain evidence="10">UTEX B ZZ1240</strain>
    </source>
</reference>
<dbReference type="InterPro" id="IPR036291">
    <property type="entry name" value="NAD(P)-bd_dom_sf"/>
</dbReference>
<feature type="binding site" evidence="6">
    <location>
        <position position="267"/>
    </location>
    <ligand>
        <name>a divalent metal cation</name>
        <dbReference type="ChEBI" id="CHEBI:60240"/>
    </ligand>
</feature>
<comment type="caution">
    <text evidence="10">The sequence shown here is derived from an EMBL/GenBank/DDBJ whole genome shotgun (WGS) entry which is preliminary data.</text>
</comment>
<dbReference type="InterPro" id="IPR015884">
    <property type="entry name" value="Malic_enzyme_CS"/>
</dbReference>
<feature type="binding site" evidence="6">
    <location>
        <position position="243"/>
    </location>
    <ligand>
        <name>a divalent metal cation</name>
        <dbReference type="ChEBI" id="CHEBI:60240"/>
    </ligand>
</feature>
<evidence type="ECO:0000256" key="1">
    <source>
        <dbReference type="ARBA" id="ARBA00001936"/>
    </source>
</evidence>
<dbReference type="Pfam" id="PF00390">
    <property type="entry name" value="malic"/>
    <property type="match status" value="1"/>
</dbReference>
<comment type="cofactor">
    <cofactor evidence="1">
        <name>Mn(2+)</name>
        <dbReference type="ChEBI" id="CHEBI:29035"/>
    </cofactor>
</comment>
<dbReference type="EMBL" id="JAFCMP010000357">
    <property type="protein sequence ID" value="KAG5180841.1"/>
    <property type="molecule type" value="Genomic_DNA"/>
</dbReference>
<feature type="active site" description="Proton donor" evidence="4">
    <location>
        <position position="99"/>
    </location>
</feature>
<keyword evidence="7" id="KW-0560">Oxidoreductase</keyword>
<keyword evidence="3 6" id="KW-0479">Metal-binding</keyword>
<proteinExistence type="inferred from homology"/>
<dbReference type="InterPro" id="IPR012302">
    <property type="entry name" value="Malic_NAD-bd"/>
</dbReference>
<dbReference type="SMART" id="SM01274">
    <property type="entry name" value="malic"/>
    <property type="match status" value="1"/>
</dbReference>
<evidence type="ECO:0000313" key="10">
    <source>
        <dbReference type="EMBL" id="KAG5180841.1"/>
    </source>
</evidence>
<evidence type="ECO:0000313" key="11">
    <source>
        <dbReference type="Proteomes" id="UP000664859"/>
    </source>
</evidence>
<evidence type="ECO:0000256" key="6">
    <source>
        <dbReference type="PIRSR" id="PIRSR000106-3"/>
    </source>
</evidence>
<accession>A0A835YSM6</accession>
<dbReference type="SUPFAM" id="SSF51735">
    <property type="entry name" value="NAD(P)-binding Rossmann-fold domains"/>
    <property type="match status" value="1"/>
</dbReference>
<feature type="binding site" evidence="6">
    <location>
        <position position="244"/>
    </location>
    <ligand>
        <name>a divalent metal cation</name>
        <dbReference type="ChEBI" id="CHEBI:60240"/>
    </ligand>
</feature>
<dbReference type="SUPFAM" id="SSF53223">
    <property type="entry name" value="Aminoacid dehydrogenase-like, N-terminal domain"/>
    <property type="match status" value="1"/>
</dbReference>
<evidence type="ECO:0000259" key="9">
    <source>
        <dbReference type="SMART" id="SM01274"/>
    </source>
</evidence>
<feature type="domain" description="Malic enzyme N-terminal" evidence="9">
    <location>
        <begin position="76"/>
        <end position="258"/>
    </location>
</feature>
<dbReference type="PROSITE" id="PS00331">
    <property type="entry name" value="MALIC_ENZYMES"/>
    <property type="match status" value="1"/>
</dbReference>
<dbReference type="InterPro" id="IPR046346">
    <property type="entry name" value="Aminoacid_DH-like_N_sf"/>
</dbReference>
<feature type="active site" description="Proton acceptor" evidence="4">
    <location>
        <position position="171"/>
    </location>
</feature>
<dbReference type="Proteomes" id="UP000664859">
    <property type="component" value="Unassembled WGS sequence"/>
</dbReference>
<dbReference type="GO" id="GO:0046872">
    <property type="term" value="F:metal ion binding"/>
    <property type="evidence" value="ECO:0007669"/>
    <property type="project" value="UniProtKB-KW"/>
</dbReference>
<dbReference type="GO" id="GO:0051287">
    <property type="term" value="F:NAD binding"/>
    <property type="evidence" value="ECO:0007669"/>
    <property type="project" value="InterPro"/>
</dbReference>
<dbReference type="GO" id="GO:0004473">
    <property type="term" value="F:malate dehydrogenase (decarboxylating) (NADP+) activity"/>
    <property type="evidence" value="ECO:0007669"/>
    <property type="project" value="TreeGrafter"/>
</dbReference>
<dbReference type="InterPro" id="IPR012301">
    <property type="entry name" value="Malic_N_dom"/>
</dbReference>
<evidence type="ECO:0000256" key="2">
    <source>
        <dbReference type="ARBA" id="ARBA00008785"/>
    </source>
</evidence>
<dbReference type="CDD" id="cd05312">
    <property type="entry name" value="NAD_bind_1_malic_enz"/>
    <property type="match status" value="1"/>
</dbReference>
<name>A0A835YSM6_9STRA</name>
<dbReference type="PANTHER" id="PTHR23406">
    <property type="entry name" value="MALIC ENZYME-RELATED"/>
    <property type="match status" value="1"/>
</dbReference>
<comment type="cofactor">
    <cofactor evidence="6">
        <name>Mg(2+)</name>
        <dbReference type="ChEBI" id="CHEBI:18420"/>
    </cofactor>
    <cofactor evidence="6">
        <name>Mn(2+)</name>
        <dbReference type="ChEBI" id="CHEBI:29035"/>
    </cofactor>
    <text evidence="6">Divalent metal cations. Prefers magnesium or manganese.</text>
</comment>
<feature type="binding site" evidence="5">
    <location>
        <position position="408"/>
    </location>
    <ligand>
        <name>(S)-malate</name>
        <dbReference type="ChEBI" id="CHEBI:15589"/>
    </ligand>
</feature>
<dbReference type="PANTHER" id="PTHR23406:SF90">
    <property type="entry name" value="MALIC ENZYME-RELATED"/>
    <property type="match status" value="1"/>
</dbReference>
<feature type="domain" description="Malic enzyme NAD-binding" evidence="8">
    <location>
        <begin position="268"/>
        <end position="525"/>
    </location>
</feature>
<evidence type="ECO:0000256" key="7">
    <source>
        <dbReference type="RuleBase" id="RU003426"/>
    </source>
</evidence>
<keyword evidence="11" id="KW-1185">Reference proteome</keyword>
<evidence type="ECO:0000256" key="5">
    <source>
        <dbReference type="PIRSR" id="PIRSR000106-2"/>
    </source>
</evidence>
<dbReference type="InterPro" id="IPR037062">
    <property type="entry name" value="Malic_N_dom_sf"/>
</dbReference>
<dbReference type="OrthoDB" id="5365701at2759"/>
<sequence length="551" mass="60546">MQSPSESHPPLGYTVLKTPTLNKGLGFTPEEREKHGLKGLLPPGYLNLDAQVLLAMEQLRLKTSDIEKYIYLQSLQDINETLYYALLGRYTYECMPLVYTPTVGEACQKFSHLYRQTPRGLYISIKDKGNVRELLDNWPHKDIKAIVFTDGERILGLGDQGIDGMGIPVGKLALYTACAGVHPLNCLPVTLDVGTNNQDKINDPFYMGLRQPRVTGQEYDDFVKEFMEAAIDAYGRQVMLQFEDFGNSNAFRLLHDWQPKACCFNDDIQGTASVVLGGLLASERITGVELKDRKVLFLGAGEAGVGIANLIAYAIQQETGDPIEKCRENIFLLDSKGLVVKSRIPELQHHKLLYAHDVPTAPDLISAIKVIKPSILVGVSTITKSFNQEVIETMSSMTERPIIFALSNPTSKAECTPMEAYQWSNGKAIYASGSPFEPVEFQGKTYIPGQGNNAYIFPGIGLGALAAGSTAITDHDMFIAAKASQLALALQVPQERLDASCTYPHLKDIRQVSLGIAVAVADNAHLTGTASAPKPDNMEAHVRSLMYEPQY</sequence>
<dbReference type="AlphaFoldDB" id="A0A835YSM6"/>
<dbReference type="InterPro" id="IPR001891">
    <property type="entry name" value="Malic_OxRdtase"/>
</dbReference>
<evidence type="ECO:0000256" key="3">
    <source>
        <dbReference type="ARBA" id="ARBA00022723"/>
    </source>
</evidence>
<evidence type="ECO:0000256" key="4">
    <source>
        <dbReference type="PIRSR" id="PIRSR000106-1"/>
    </source>
</evidence>